<dbReference type="Pfam" id="PF13333">
    <property type="entry name" value="rve_2"/>
    <property type="match status" value="1"/>
</dbReference>
<dbReference type="Pfam" id="PF00665">
    <property type="entry name" value="rve"/>
    <property type="match status" value="1"/>
</dbReference>
<dbReference type="InterPro" id="IPR048020">
    <property type="entry name" value="Transpos_IS3"/>
</dbReference>
<name>A0AAW4UFU5_9FIRM</name>
<dbReference type="AlphaFoldDB" id="A0AAW4UFU5"/>
<dbReference type="PANTHER" id="PTHR46889">
    <property type="entry name" value="TRANSPOSASE INSF FOR INSERTION SEQUENCE IS3B-RELATED"/>
    <property type="match status" value="1"/>
</dbReference>
<proteinExistence type="predicted"/>
<dbReference type="InterPro" id="IPR050900">
    <property type="entry name" value="Transposase_IS3/IS150/IS904"/>
</dbReference>
<protein>
    <submittedName>
        <fullName evidence="3">IS3 family transposase</fullName>
    </submittedName>
</protein>
<evidence type="ECO:0000259" key="2">
    <source>
        <dbReference type="PROSITE" id="PS50994"/>
    </source>
</evidence>
<dbReference type="SUPFAM" id="SSF53098">
    <property type="entry name" value="Ribonuclease H-like"/>
    <property type="match status" value="1"/>
</dbReference>
<dbReference type="EMBL" id="JAJCJK010000025">
    <property type="protein sequence ID" value="MCB6939345.1"/>
    <property type="molecule type" value="Genomic_DNA"/>
</dbReference>
<dbReference type="InterPro" id="IPR012337">
    <property type="entry name" value="RNaseH-like_sf"/>
</dbReference>
<dbReference type="InterPro" id="IPR001584">
    <property type="entry name" value="Integrase_cat-core"/>
</dbReference>
<sequence>MKKFADLTTRVNLVQNLLTTKELPISVGAKLLDINRTSIYYKGMPVSEAELACKEIIDHLHTYNPAWGARQMSAQLKAHGYHVGRRKTRRYMNEMDIYPIYPKMNLSKRMQQAKVCPYLLRNAVIDKPNQAWSIDITYIPIKRGFLYLTAVIDWYSRCIVGLEVDDTLDTRMVINALKKAFRVAKPQILNSDQGCQFTSQQYIDFVKDNGIRQSMDGKSRWADNIMIERWFRSFKYEEAYLTQYNNIREARTAIGQYIHTYNFERRHSALDYQTPAECYYPAMLLPYVA</sequence>
<dbReference type="GO" id="GO:0015074">
    <property type="term" value="P:DNA integration"/>
    <property type="evidence" value="ECO:0007669"/>
    <property type="project" value="InterPro"/>
</dbReference>
<dbReference type="Pfam" id="PF13276">
    <property type="entry name" value="HTH_21"/>
    <property type="match status" value="1"/>
</dbReference>
<dbReference type="PROSITE" id="PS50994">
    <property type="entry name" value="INTEGRASE"/>
    <property type="match status" value="1"/>
</dbReference>
<gene>
    <name evidence="3" type="ORF">LIZ56_13140</name>
</gene>
<dbReference type="PANTHER" id="PTHR46889:SF4">
    <property type="entry name" value="TRANSPOSASE INSO FOR INSERTION SEQUENCE ELEMENT IS911B-RELATED"/>
    <property type="match status" value="1"/>
</dbReference>
<evidence type="ECO:0000313" key="4">
    <source>
        <dbReference type="Proteomes" id="UP001197684"/>
    </source>
</evidence>
<accession>A0AAW4UFU5</accession>
<dbReference type="GO" id="GO:0003676">
    <property type="term" value="F:nucleic acid binding"/>
    <property type="evidence" value="ECO:0007669"/>
    <property type="project" value="InterPro"/>
</dbReference>
<comment type="caution">
    <text evidence="3">The sequence shown here is derived from an EMBL/GenBank/DDBJ whole genome shotgun (WGS) entry which is preliminary data.</text>
</comment>
<organism evidence="3 4">
    <name type="scientific">Agathobacter rectalis</name>
    <dbReference type="NCBI Taxonomy" id="39491"/>
    <lineage>
        <taxon>Bacteria</taxon>
        <taxon>Bacillati</taxon>
        <taxon>Bacillota</taxon>
        <taxon>Clostridia</taxon>
        <taxon>Lachnospirales</taxon>
        <taxon>Lachnospiraceae</taxon>
        <taxon>Agathobacter</taxon>
    </lineage>
</organism>
<feature type="domain" description="Integrase catalytic" evidence="2">
    <location>
        <begin position="124"/>
        <end position="283"/>
    </location>
</feature>
<reference evidence="3" key="1">
    <citation type="submission" date="2021-10" db="EMBL/GenBank/DDBJ databases">
        <title>Collection of gut derived symbiotic bacterial strains cultured from healthy donors.</title>
        <authorList>
            <person name="Lin H."/>
            <person name="Littmann E."/>
            <person name="Kohout C."/>
            <person name="Pamer E.G."/>
        </authorList>
    </citation>
    <scope>NUCLEOTIDE SEQUENCE</scope>
    <source>
        <strain evidence="3">DFI.9.42</strain>
    </source>
</reference>
<dbReference type="InterPro" id="IPR036397">
    <property type="entry name" value="RNaseH_sf"/>
</dbReference>
<dbReference type="Proteomes" id="UP001197684">
    <property type="component" value="Unassembled WGS sequence"/>
</dbReference>
<comment type="function">
    <text evidence="1">Involved in the transposition of the insertion sequence.</text>
</comment>
<dbReference type="Gene3D" id="3.30.420.10">
    <property type="entry name" value="Ribonuclease H-like superfamily/Ribonuclease H"/>
    <property type="match status" value="1"/>
</dbReference>
<dbReference type="NCBIfam" id="NF033516">
    <property type="entry name" value="transpos_IS3"/>
    <property type="match status" value="1"/>
</dbReference>
<dbReference type="InterPro" id="IPR025948">
    <property type="entry name" value="HTH-like_dom"/>
</dbReference>
<evidence type="ECO:0000256" key="1">
    <source>
        <dbReference type="ARBA" id="ARBA00002286"/>
    </source>
</evidence>
<evidence type="ECO:0000313" key="3">
    <source>
        <dbReference type="EMBL" id="MCB6939345.1"/>
    </source>
</evidence>